<keyword evidence="3" id="KW-1185">Reference proteome</keyword>
<accession>A0ABD5W3X2</accession>
<dbReference type="EMBL" id="JBHSZI010000001">
    <property type="protein sequence ID" value="MFC7058245.1"/>
    <property type="molecule type" value="Genomic_DNA"/>
</dbReference>
<evidence type="ECO:0000256" key="1">
    <source>
        <dbReference type="SAM" id="Phobius"/>
    </source>
</evidence>
<keyword evidence="1" id="KW-0472">Membrane</keyword>
<feature type="transmembrane region" description="Helical" evidence="1">
    <location>
        <begin position="12"/>
        <end position="36"/>
    </location>
</feature>
<dbReference type="AlphaFoldDB" id="A0ABD5W3X2"/>
<organism evidence="2 3">
    <name type="scientific">Halovenus salina</name>
    <dbReference type="NCBI Taxonomy" id="1510225"/>
    <lineage>
        <taxon>Archaea</taxon>
        <taxon>Methanobacteriati</taxon>
        <taxon>Methanobacteriota</taxon>
        <taxon>Stenosarchaea group</taxon>
        <taxon>Halobacteria</taxon>
        <taxon>Halobacteriales</taxon>
        <taxon>Haloarculaceae</taxon>
        <taxon>Halovenus</taxon>
    </lineage>
</organism>
<reference evidence="2 3" key="1">
    <citation type="journal article" date="2019" name="Int. J. Syst. Evol. Microbiol.">
        <title>The Global Catalogue of Microorganisms (GCM) 10K type strain sequencing project: providing services to taxonomists for standard genome sequencing and annotation.</title>
        <authorList>
            <consortium name="The Broad Institute Genomics Platform"/>
            <consortium name="The Broad Institute Genome Sequencing Center for Infectious Disease"/>
            <person name="Wu L."/>
            <person name="Ma J."/>
        </authorList>
    </citation>
    <scope>NUCLEOTIDE SEQUENCE [LARGE SCALE GENOMIC DNA]</scope>
    <source>
        <strain evidence="2 3">JCM 30072</strain>
    </source>
</reference>
<gene>
    <name evidence="2" type="ORF">ACFQQG_08725</name>
</gene>
<dbReference type="Proteomes" id="UP001596445">
    <property type="component" value="Unassembled WGS sequence"/>
</dbReference>
<proteinExistence type="predicted"/>
<protein>
    <recommendedName>
        <fullName evidence="4">Type IV pilin</fullName>
    </recommendedName>
</protein>
<name>A0ABD5W3X2_9EURY</name>
<sequence length="167" mass="18209">MRQIGPRGISEGTGVAVLVVLTVVATASVGMTVTLLDDEESNEYGADFSFDHAEELKHLLIFYDEGDSLRAGNLVVSGPQNEVTWAQIEGVAPNATVEPNNLPTRLTPGNAYGAKVNEEDFIEIRYYPERQRNEDSEDPFAEADGIVLATWNEPTEEEDGPIQAPES</sequence>
<dbReference type="RefSeq" id="WP_267164053.1">
    <property type="nucleotide sequence ID" value="NZ_CP112972.1"/>
</dbReference>
<keyword evidence="1" id="KW-1133">Transmembrane helix</keyword>
<comment type="caution">
    <text evidence="2">The sequence shown here is derived from an EMBL/GenBank/DDBJ whole genome shotgun (WGS) entry which is preliminary data.</text>
</comment>
<evidence type="ECO:0000313" key="3">
    <source>
        <dbReference type="Proteomes" id="UP001596445"/>
    </source>
</evidence>
<evidence type="ECO:0008006" key="4">
    <source>
        <dbReference type="Google" id="ProtNLM"/>
    </source>
</evidence>
<evidence type="ECO:0000313" key="2">
    <source>
        <dbReference type="EMBL" id="MFC7058245.1"/>
    </source>
</evidence>
<keyword evidence="1" id="KW-0812">Transmembrane</keyword>
<dbReference type="GeneID" id="76630221"/>